<evidence type="ECO:0000259" key="1">
    <source>
        <dbReference type="PROSITE" id="PS51806"/>
    </source>
</evidence>
<dbReference type="GO" id="GO:0043565">
    <property type="term" value="F:sequence-specific DNA binding"/>
    <property type="evidence" value="ECO:0007669"/>
    <property type="project" value="InterPro"/>
</dbReference>
<reference evidence="2 3" key="1">
    <citation type="submission" date="2018-04" db="EMBL/GenBank/DDBJ databases">
        <authorList>
            <person name="Vogel A."/>
        </authorList>
    </citation>
    <scope>NUCLEOTIDE SEQUENCE [LARGE SCALE GENOMIC DNA]</scope>
</reference>
<gene>
    <name evidence="2" type="ORF">CCAM_LOCUS16704</name>
</gene>
<dbReference type="OrthoDB" id="683795at2759"/>
<organism evidence="2 3">
    <name type="scientific">Cuscuta campestris</name>
    <dbReference type="NCBI Taxonomy" id="132261"/>
    <lineage>
        <taxon>Eukaryota</taxon>
        <taxon>Viridiplantae</taxon>
        <taxon>Streptophyta</taxon>
        <taxon>Embryophyta</taxon>
        <taxon>Tracheophyta</taxon>
        <taxon>Spermatophyta</taxon>
        <taxon>Magnoliopsida</taxon>
        <taxon>eudicotyledons</taxon>
        <taxon>Gunneridae</taxon>
        <taxon>Pentapetalae</taxon>
        <taxon>asterids</taxon>
        <taxon>lamiids</taxon>
        <taxon>Solanales</taxon>
        <taxon>Convolvulaceae</taxon>
        <taxon>Cuscuteae</taxon>
        <taxon>Cuscuta</taxon>
        <taxon>Cuscuta subgen. Grammica</taxon>
        <taxon>Cuscuta sect. Cleistogrammica</taxon>
    </lineage>
</organism>
<dbReference type="PANTHER" id="PTHR46354:SF9">
    <property type="entry name" value="PROTEIN INAPERTURATE POLLEN1"/>
    <property type="match status" value="1"/>
</dbReference>
<evidence type="ECO:0000313" key="3">
    <source>
        <dbReference type="Proteomes" id="UP000595140"/>
    </source>
</evidence>
<evidence type="ECO:0000313" key="2">
    <source>
        <dbReference type="EMBL" id="VFQ74928.1"/>
    </source>
</evidence>
<protein>
    <recommendedName>
        <fullName evidence="1">DOG1 domain-containing protein</fullName>
    </recommendedName>
</protein>
<dbReference type="PANTHER" id="PTHR46354">
    <property type="entry name" value="DOG1 DOMAIN-CONTAINING PROTEIN"/>
    <property type="match status" value="1"/>
</dbReference>
<dbReference type="InterPro" id="IPR025422">
    <property type="entry name" value="TGA_domain"/>
</dbReference>
<proteinExistence type="predicted"/>
<dbReference type="EMBL" id="OOIL02001392">
    <property type="protein sequence ID" value="VFQ74928.1"/>
    <property type="molecule type" value="Genomic_DNA"/>
</dbReference>
<dbReference type="GO" id="GO:0006351">
    <property type="term" value="P:DNA-templated transcription"/>
    <property type="evidence" value="ECO:0007669"/>
    <property type="project" value="InterPro"/>
</dbReference>
<dbReference type="PROSITE" id="PS51806">
    <property type="entry name" value="DOG1"/>
    <property type="match status" value="1"/>
</dbReference>
<dbReference type="Proteomes" id="UP000595140">
    <property type="component" value="Unassembled WGS sequence"/>
</dbReference>
<sequence>MLKALAFLGKKKSARPFRDFYGEWFKALKNAHLPQLRRAMSSATVSPVILAAHVDSLHRHFISYYEALDLAAADDVAQVLFPDWRNCLEKPFLWLGDFHPFLFTNLLRSFLDDGSDEEGGDSREFELLAGKPWYLATAWRSPPKALMGRVDQIECGLRLMVPALAARLKHAQAAFAERVGREWGCCEGRSEEAREGIEEYLAAEMEELVDIFVDANRLRRSVLSDILNVTDVYQAALFLESLAQFLVGLRDKKLLAQLEKYTMPIN</sequence>
<feature type="domain" description="DOG1" evidence="1">
    <location>
        <begin position="14"/>
        <end position="259"/>
    </location>
</feature>
<keyword evidence="3" id="KW-1185">Reference proteome</keyword>
<dbReference type="Pfam" id="PF14144">
    <property type="entry name" value="DOG1"/>
    <property type="match status" value="1"/>
</dbReference>
<dbReference type="InterPro" id="IPR051886">
    <property type="entry name" value="Seed_Dev/Stress_Resp_Reg"/>
</dbReference>
<accession>A0A484LFY4</accession>
<dbReference type="AlphaFoldDB" id="A0A484LFY4"/>
<name>A0A484LFY4_9ASTE</name>